<evidence type="ECO:0000256" key="2">
    <source>
        <dbReference type="ARBA" id="ARBA00023015"/>
    </source>
</evidence>
<dbReference type="CDD" id="cd05466">
    <property type="entry name" value="PBP2_LTTR_substrate"/>
    <property type="match status" value="1"/>
</dbReference>
<dbReference type="AlphaFoldDB" id="A0A9D2MH10"/>
<evidence type="ECO:0000313" key="6">
    <source>
        <dbReference type="EMBL" id="HJB59945.1"/>
    </source>
</evidence>
<comment type="caution">
    <text evidence="6">The sequence shown here is derived from an EMBL/GenBank/DDBJ whole genome shotgun (WGS) entry which is preliminary data.</text>
</comment>
<dbReference type="InterPro" id="IPR005119">
    <property type="entry name" value="LysR_subst-bd"/>
</dbReference>
<dbReference type="SUPFAM" id="SSF53850">
    <property type="entry name" value="Periplasmic binding protein-like II"/>
    <property type="match status" value="1"/>
</dbReference>
<dbReference type="EMBL" id="DWXX01000189">
    <property type="protein sequence ID" value="HJB59945.1"/>
    <property type="molecule type" value="Genomic_DNA"/>
</dbReference>
<dbReference type="PANTHER" id="PTHR30346:SF28">
    <property type="entry name" value="HTH-TYPE TRANSCRIPTIONAL REGULATOR CYNR"/>
    <property type="match status" value="1"/>
</dbReference>
<dbReference type="PANTHER" id="PTHR30346">
    <property type="entry name" value="TRANSCRIPTIONAL DUAL REGULATOR HCAR-RELATED"/>
    <property type="match status" value="1"/>
</dbReference>
<comment type="similarity">
    <text evidence="1">Belongs to the LysR transcriptional regulatory family.</text>
</comment>
<reference evidence="6" key="2">
    <citation type="submission" date="2021-04" db="EMBL/GenBank/DDBJ databases">
        <authorList>
            <person name="Gilroy R."/>
        </authorList>
    </citation>
    <scope>NUCLEOTIDE SEQUENCE</scope>
    <source>
        <strain evidence="6">ChiHjej9B8-13557</strain>
    </source>
</reference>
<dbReference type="GO" id="GO:0003700">
    <property type="term" value="F:DNA-binding transcription factor activity"/>
    <property type="evidence" value="ECO:0007669"/>
    <property type="project" value="InterPro"/>
</dbReference>
<accession>A0A9D2MH10</accession>
<dbReference type="Gene3D" id="3.40.190.290">
    <property type="match status" value="1"/>
</dbReference>
<name>A0A9D2MH10_9FIRM</name>
<dbReference type="Gene3D" id="1.10.10.10">
    <property type="entry name" value="Winged helix-like DNA-binding domain superfamily/Winged helix DNA-binding domain"/>
    <property type="match status" value="1"/>
</dbReference>
<organism evidence="6 7">
    <name type="scientific">Candidatus Faecalibacterium faecipullorum</name>
    <dbReference type="NCBI Taxonomy" id="2838578"/>
    <lineage>
        <taxon>Bacteria</taxon>
        <taxon>Bacillati</taxon>
        <taxon>Bacillota</taxon>
        <taxon>Clostridia</taxon>
        <taxon>Eubacteriales</taxon>
        <taxon>Oscillospiraceae</taxon>
        <taxon>Faecalibacterium</taxon>
    </lineage>
</organism>
<feature type="domain" description="HTH lysR-type" evidence="5">
    <location>
        <begin position="1"/>
        <end position="58"/>
    </location>
</feature>
<sequence length="303" mass="33761">MYSDRIRTFIQVAEMGSFSRVAAERSMSPASIMKQMNVLEQRTGVTLLRRTTHGIELTEAGQYLYSRAKELIAEADAAVGLARQIDGRNTRTIRIGSSLLRPGIVLTELWDQLCPDGGGYRFRLVPWDDDRDRVLSVIASLGRQTDFLVGAFLSRQMLRLARFCPLGTYNLCVAVPRSHRLAGRDKLTLEDLHGERLYMVKGGDIPQLCRLRDTLRRKHPDIRLTDAGFFYDRSVFRAREGSGGALLTLDAWADVSPGLVTLPVDWDFTVPYGVLYAPQTAGPAADFLQALQEKLGERGGEGV</sequence>
<dbReference type="InterPro" id="IPR036390">
    <property type="entry name" value="WH_DNA-bd_sf"/>
</dbReference>
<evidence type="ECO:0000313" key="7">
    <source>
        <dbReference type="Proteomes" id="UP000824211"/>
    </source>
</evidence>
<dbReference type="FunFam" id="1.10.10.10:FF:000001">
    <property type="entry name" value="LysR family transcriptional regulator"/>
    <property type="match status" value="1"/>
</dbReference>
<evidence type="ECO:0000259" key="5">
    <source>
        <dbReference type="PROSITE" id="PS50931"/>
    </source>
</evidence>
<dbReference type="SUPFAM" id="SSF46785">
    <property type="entry name" value="Winged helix' DNA-binding domain"/>
    <property type="match status" value="1"/>
</dbReference>
<protein>
    <submittedName>
        <fullName evidence="6">LysR family transcriptional regulator</fullName>
    </submittedName>
</protein>
<evidence type="ECO:0000256" key="4">
    <source>
        <dbReference type="ARBA" id="ARBA00023163"/>
    </source>
</evidence>
<keyword evidence="3" id="KW-0238">DNA-binding</keyword>
<dbReference type="Pfam" id="PF03466">
    <property type="entry name" value="LysR_substrate"/>
    <property type="match status" value="1"/>
</dbReference>
<keyword evidence="4" id="KW-0804">Transcription</keyword>
<proteinExistence type="inferred from homology"/>
<dbReference type="GO" id="GO:0032993">
    <property type="term" value="C:protein-DNA complex"/>
    <property type="evidence" value="ECO:0007669"/>
    <property type="project" value="TreeGrafter"/>
</dbReference>
<dbReference type="InterPro" id="IPR000847">
    <property type="entry name" value="LysR_HTH_N"/>
</dbReference>
<dbReference type="PROSITE" id="PS50931">
    <property type="entry name" value="HTH_LYSR"/>
    <property type="match status" value="1"/>
</dbReference>
<keyword evidence="2" id="KW-0805">Transcription regulation</keyword>
<dbReference type="Pfam" id="PF00126">
    <property type="entry name" value="HTH_1"/>
    <property type="match status" value="1"/>
</dbReference>
<evidence type="ECO:0000256" key="3">
    <source>
        <dbReference type="ARBA" id="ARBA00023125"/>
    </source>
</evidence>
<dbReference type="InterPro" id="IPR036388">
    <property type="entry name" value="WH-like_DNA-bd_sf"/>
</dbReference>
<evidence type="ECO:0000256" key="1">
    <source>
        <dbReference type="ARBA" id="ARBA00009437"/>
    </source>
</evidence>
<gene>
    <name evidence="6" type="ORF">H9771_09905</name>
</gene>
<reference evidence="6" key="1">
    <citation type="journal article" date="2021" name="PeerJ">
        <title>Extensive microbial diversity within the chicken gut microbiome revealed by metagenomics and culture.</title>
        <authorList>
            <person name="Gilroy R."/>
            <person name="Ravi A."/>
            <person name="Getino M."/>
            <person name="Pursley I."/>
            <person name="Horton D.L."/>
            <person name="Alikhan N.F."/>
            <person name="Baker D."/>
            <person name="Gharbi K."/>
            <person name="Hall N."/>
            <person name="Watson M."/>
            <person name="Adriaenssens E.M."/>
            <person name="Foster-Nyarko E."/>
            <person name="Jarju S."/>
            <person name="Secka A."/>
            <person name="Antonio M."/>
            <person name="Oren A."/>
            <person name="Chaudhuri R.R."/>
            <person name="La Ragione R."/>
            <person name="Hildebrand F."/>
            <person name="Pallen M.J."/>
        </authorList>
    </citation>
    <scope>NUCLEOTIDE SEQUENCE</scope>
    <source>
        <strain evidence="6">ChiHjej9B8-13557</strain>
    </source>
</reference>
<dbReference type="GO" id="GO:0003677">
    <property type="term" value="F:DNA binding"/>
    <property type="evidence" value="ECO:0007669"/>
    <property type="project" value="UniProtKB-KW"/>
</dbReference>
<dbReference type="Proteomes" id="UP000824211">
    <property type="component" value="Unassembled WGS sequence"/>
</dbReference>